<name>G6YGQ9_9HYPH</name>
<dbReference type="GO" id="GO:0043200">
    <property type="term" value="P:response to amino acid"/>
    <property type="evidence" value="ECO:0007669"/>
    <property type="project" value="TreeGrafter"/>
</dbReference>
<dbReference type="GO" id="GO:0006355">
    <property type="term" value="P:regulation of DNA-templated transcription"/>
    <property type="evidence" value="ECO:0007669"/>
    <property type="project" value="UniProtKB-ARBA"/>
</dbReference>
<dbReference type="Gene3D" id="1.10.10.10">
    <property type="entry name" value="Winged helix-like DNA-binding domain superfamily/Winged helix DNA-binding domain"/>
    <property type="match status" value="1"/>
</dbReference>
<feature type="domain" description="HTH asnC-type" evidence="4">
    <location>
        <begin position="28"/>
        <end position="89"/>
    </location>
</feature>
<dbReference type="InterPro" id="IPR019887">
    <property type="entry name" value="Tscrpt_reg_AsnC/Lrp_C"/>
</dbReference>
<keyword evidence="6" id="KW-1185">Reference proteome</keyword>
<evidence type="ECO:0000259" key="4">
    <source>
        <dbReference type="PROSITE" id="PS50956"/>
    </source>
</evidence>
<reference evidence="5 6" key="1">
    <citation type="journal article" date="2012" name="J. Bacteriol.">
        <title>Draft Genome Sequence of Plant Growth-Promoting Rhizobium Mesorhizobium amorphae, Isolated from Zinc-Lead Mine Tailings.</title>
        <authorList>
            <person name="Hao X."/>
            <person name="Lin Y."/>
            <person name="Johnstone L."/>
            <person name="Baltrus D.A."/>
            <person name="Miller S.J."/>
            <person name="Wei G."/>
            <person name="Rensing C."/>
        </authorList>
    </citation>
    <scope>NUCLEOTIDE SEQUENCE [LARGE SCALE GENOMIC DNA]</scope>
    <source>
        <strain evidence="5 6">CCNWGS0123</strain>
    </source>
</reference>
<dbReference type="EMBL" id="AGSN01000181">
    <property type="protein sequence ID" value="EHH08439.1"/>
    <property type="molecule type" value="Genomic_DNA"/>
</dbReference>
<dbReference type="PROSITE" id="PS00519">
    <property type="entry name" value="HTH_ASNC_1"/>
    <property type="match status" value="1"/>
</dbReference>
<dbReference type="SUPFAM" id="SSF54909">
    <property type="entry name" value="Dimeric alpha+beta barrel"/>
    <property type="match status" value="1"/>
</dbReference>
<dbReference type="GO" id="GO:0005829">
    <property type="term" value="C:cytosol"/>
    <property type="evidence" value="ECO:0007669"/>
    <property type="project" value="TreeGrafter"/>
</dbReference>
<dbReference type="RefSeq" id="WP_006204907.1">
    <property type="nucleotide sequence ID" value="NZ_AGSN01000181.1"/>
</dbReference>
<dbReference type="InterPro" id="IPR019888">
    <property type="entry name" value="Tscrpt_reg_AsnC-like"/>
</dbReference>
<dbReference type="GO" id="GO:0043565">
    <property type="term" value="F:sequence-specific DNA binding"/>
    <property type="evidence" value="ECO:0007669"/>
    <property type="project" value="InterPro"/>
</dbReference>
<dbReference type="AlphaFoldDB" id="G6YGQ9"/>
<evidence type="ECO:0000256" key="1">
    <source>
        <dbReference type="ARBA" id="ARBA00023015"/>
    </source>
</evidence>
<organism evidence="5 6">
    <name type="scientific">Mesorhizobium amorphae CCNWGS0123</name>
    <dbReference type="NCBI Taxonomy" id="1082933"/>
    <lineage>
        <taxon>Bacteria</taxon>
        <taxon>Pseudomonadati</taxon>
        <taxon>Pseudomonadota</taxon>
        <taxon>Alphaproteobacteria</taxon>
        <taxon>Hyphomicrobiales</taxon>
        <taxon>Phyllobacteriaceae</taxon>
        <taxon>Mesorhizobium</taxon>
    </lineage>
</organism>
<dbReference type="InterPro" id="IPR036388">
    <property type="entry name" value="WH-like_DNA-bd_sf"/>
</dbReference>
<dbReference type="PATRIC" id="fig|1082933.3.peg.5017"/>
<evidence type="ECO:0000313" key="5">
    <source>
        <dbReference type="EMBL" id="EHH08439.1"/>
    </source>
</evidence>
<dbReference type="SMART" id="SM00344">
    <property type="entry name" value="HTH_ASNC"/>
    <property type="match status" value="1"/>
</dbReference>
<dbReference type="PRINTS" id="PR00033">
    <property type="entry name" value="HTHASNC"/>
</dbReference>
<keyword evidence="3" id="KW-0804">Transcription</keyword>
<keyword evidence="1" id="KW-0805">Transcription regulation</keyword>
<proteinExistence type="predicted"/>
<evidence type="ECO:0000256" key="2">
    <source>
        <dbReference type="ARBA" id="ARBA00023125"/>
    </source>
</evidence>
<dbReference type="Pfam" id="PF01037">
    <property type="entry name" value="AsnC_trans_reg"/>
    <property type="match status" value="1"/>
</dbReference>
<dbReference type="SUPFAM" id="SSF46785">
    <property type="entry name" value="Winged helix' DNA-binding domain"/>
    <property type="match status" value="1"/>
</dbReference>
<dbReference type="InterPro" id="IPR000485">
    <property type="entry name" value="AsnC-type_HTH_dom"/>
</dbReference>
<dbReference type="CDD" id="cd00090">
    <property type="entry name" value="HTH_ARSR"/>
    <property type="match status" value="1"/>
</dbReference>
<dbReference type="STRING" id="1082933.A6B35_22775"/>
<dbReference type="PANTHER" id="PTHR30154">
    <property type="entry name" value="LEUCINE-RESPONSIVE REGULATORY PROTEIN"/>
    <property type="match status" value="1"/>
</dbReference>
<dbReference type="eggNOG" id="COG1522">
    <property type="taxonomic scope" value="Bacteria"/>
</dbReference>
<keyword evidence="2" id="KW-0238">DNA-binding</keyword>
<dbReference type="Gene3D" id="3.30.70.920">
    <property type="match status" value="1"/>
</dbReference>
<dbReference type="InterPro" id="IPR019885">
    <property type="entry name" value="Tscrpt_reg_HTH_AsnC-type_CS"/>
</dbReference>
<sequence>MMIDFLDHYLSGRKEFSLKRLRNENPEPDAADLKILRLLEKDARTSTAELARAVGLSAPSVAERIKRLQENGVIETYTVRINPAALGMKLSAWLRIRPVPGQLAVVADIIDDLPEIAQCDRVTGEDCFIALAHVGSVAELERVIDRIIPYAMTNTAIIQSSPVVARSPLGALKRQP</sequence>
<evidence type="ECO:0000313" key="6">
    <source>
        <dbReference type="Proteomes" id="UP000002949"/>
    </source>
</evidence>
<evidence type="ECO:0000256" key="3">
    <source>
        <dbReference type="ARBA" id="ARBA00023163"/>
    </source>
</evidence>
<gene>
    <name evidence="5" type="ORF">MEA186_25849</name>
</gene>
<accession>G6YGQ9</accession>
<dbReference type="PANTHER" id="PTHR30154:SF53">
    <property type="entry name" value="HTH-TYPE TRANSCRIPTIONAL REGULATOR LRPC"/>
    <property type="match status" value="1"/>
</dbReference>
<dbReference type="PROSITE" id="PS50956">
    <property type="entry name" value="HTH_ASNC_2"/>
    <property type="match status" value="1"/>
</dbReference>
<protein>
    <submittedName>
        <fullName evidence="5">AsnC family transcriptional regulator</fullName>
    </submittedName>
</protein>
<dbReference type="Pfam" id="PF13412">
    <property type="entry name" value="HTH_24"/>
    <property type="match status" value="1"/>
</dbReference>
<dbReference type="InterPro" id="IPR011991">
    <property type="entry name" value="ArsR-like_HTH"/>
</dbReference>
<dbReference type="InterPro" id="IPR036390">
    <property type="entry name" value="WH_DNA-bd_sf"/>
</dbReference>
<dbReference type="InterPro" id="IPR011008">
    <property type="entry name" value="Dimeric_a/b-barrel"/>
</dbReference>
<dbReference type="Proteomes" id="UP000002949">
    <property type="component" value="Unassembled WGS sequence"/>
</dbReference>